<dbReference type="SUPFAM" id="SSF140453">
    <property type="entry name" value="EsxAB dimer-like"/>
    <property type="match status" value="1"/>
</dbReference>
<gene>
    <name evidence="1" type="ORF">GCM10010315_42970</name>
</gene>
<evidence type="ECO:0000313" key="1">
    <source>
        <dbReference type="EMBL" id="GAA2721071.1"/>
    </source>
</evidence>
<reference evidence="2" key="1">
    <citation type="journal article" date="2019" name="Int. J. Syst. Evol. Microbiol.">
        <title>The Global Catalogue of Microorganisms (GCM) 10K type strain sequencing project: providing services to taxonomists for standard genome sequencing and annotation.</title>
        <authorList>
            <consortium name="The Broad Institute Genomics Platform"/>
            <consortium name="The Broad Institute Genome Sequencing Center for Infectious Disease"/>
            <person name="Wu L."/>
            <person name="Ma J."/>
        </authorList>
    </citation>
    <scope>NUCLEOTIDE SEQUENCE [LARGE SCALE GENOMIC DNA]</scope>
    <source>
        <strain evidence="2">JCM 4542</strain>
    </source>
</reference>
<dbReference type="Gene3D" id="1.20.1260.20">
    <property type="entry name" value="PPE superfamily"/>
    <property type="match status" value="1"/>
</dbReference>
<protein>
    <recommendedName>
        <fullName evidence="3">WXG100 family type VII secretion target</fullName>
    </recommendedName>
</protein>
<sequence length="244" mass="25401">MSFHDVASPTAALTPPHKPAGFVDPLHAVNAVGDVLSPTGWLVKLAELVLGEDPVAWLEAHLAGDWESFARCAETWHNLARAVDALARNIGSGTAASENVWEGNAADAARTYFTVLRTHLEGIRDELHAVGEEYLVISRSVCATGQAVGEGLSLLLDALITGALAAAVGTVSGWTGWGAAMGYALGAAEARAALKEWERITALVNAAQVVMNTSCAVIGRSGGEIAARLGTFPLPRTGYDHPAV</sequence>
<dbReference type="InterPro" id="IPR036689">
    <property type="entry name" value="ESAT-6-like_sf"/>
</dbReference>
<evidence type="ECO:0000313" key="2">
    <source>
        <dbReference type="Proteomes" id="UP001500886"/>
    </source>
</evidence>
<dbReference type="EMBL" id="BAAASL010000016">
    <property type="protein sequence ID" value="GAA2721071.1"/>
    <property type="molecule type" value="Genomic_DNA"/>
</dbReference>
<accession>A0ABP6GE42</accession>
<dbReference type="Proteomes" id="UP001500886">
    <property type="component" value="Unassembled WGS sequence"/>
</dbReference>
<dbReference type="InterPro" id="IPR038332">
    <property type="entry name" value="PPE_sf"/>
</dbReference>
<name>A0ABP6GE42_9ACTN</name>
<keyword evidence="2" id="KW-1185">Reference proteome</keyword>
<comment type="caution">
    <text evidence="1">The sequence shown here is derived from an EMBL/GenBank/DDBJ whole genome shotgun (WGS) entry which is preliminary data.</text>
</comment>
<evidence type="ECO:0008006" key="3">
    <source>
        <dbReference type="Google" id="ProtNLM"/>
    </source>
</evidence>
<organism evidence="1 2">
    <name type="scientific">Streptomyces luteosporeus</name>
    <dbReference type="NCBI Taxonomy" id="173856"/>
    <lineage>
        <taxon>Bacteria</taxon>
        <taxon>Bacillati</taxon>
        <taxon>Actinomycetota</taxon>
        <taxon>Actinomycetes</taxon>
        <taxon>Kitasatosporales</taxon>
        <taxon>Streptomycetaceae</taxon>
        <taxon>Streptomyces</taxon>
    </lineage>
</organism>
<proteinExistence type="predicted"/>
<dbReference type="RefSeq" id="WP_344437052.1">
    <property type="nucleotide sequence ID" value="NZ_BAAASL010000016.1"/>
</dbReference>